<feature type="region of interest" description="Disordered" evidence="1">
    <location>
        <begin position="114"/>
        <end position="239"/>
    </location>
</feature>
<keyword evidence="2" id="KW-1133">Transmembrane helix</keyword>
<feature type="compositionally biased region" description="Basic and acidic residues" evidence="1">
    <location>
        <begin position="208"/>
        <end position="233"/>
    </location>
</feature>
<dbReference type="InterPro" id="IPR036779">
    <property type="entry name" value="LysM_dom_sf"/>
</dbReference>
<reference evidence="4 5" key="1">
    <citation type="submission" date="2024-09" db="EMBL/GenBank/DDBJ databases">
        <authorList>
            <person name="Sun Q."/>
            <person name="Mori K."/>
        </authorList>
    </citation>
    <scope>NUCLEOTIDE SEQUENCE [LARGE SCALE GENOMIC DNA]</scope>
    <source>
        <strain evidence="4 5">JCM 11683</strain>
    </source>
</reference>
<dbReference type="PROSITE" id="PS51782">
    <property type="entry name" value="LYSM"/>
    <property type="match status" value="1"/>
</dbReference>
<feature type="transmembrane region" description="Helical" evidence="2">
    <location>
        <begin position="94"/>
        <end position="116"/>
    </location>
</feature>
<feature type="compositionally biased region" description="Polar residues" evidence="1">
    <location>
        <begin position="194"/>
        <end position="205"/>
    </location>
</feature>
<dbReference type="InterPro" id="IPR018392">
    <property type="entry name" value="LysM"/>
</dbReference>
<evidence type="ECO:0000313" key="4">
    <source>
        <dbReference type="EMBL" id="MFB9777837.1"/>
    </source>
</evidence>
<comment type="caution">
    <text evidence="4">The sequence shown here is derived from an EMBL/GenBank/DDBJ whole genome shotgun (WGS) entry which is preliminary data.</text>
</comment>
<evidence type="ECO:0000259" key="3">
    <source>
        <dbReference type="PROSITE" id="PS51782"/>
    </source>
</evidence>
<keyword evidence="2" id="KW-0472">Membrane</keyword>
<evidence type="ECO:0000256" key="1">
    <source>
        <dbReference type="SAM" id="MobiDB-lite"/>
    </source>
</evidence>
<dbReference type="RefSeq" id="WP_376841841.1">
    <property type="nucleotide sequence ID" value="NZ_JBHMAU010000131.1"/>
</dbReference>
<protein>
    <submittedName>
        <fullName evidence="4">LysM peptidoglycan-binding domain-containing protein</fullName>
    </submittedName>
</protein>
<dbReference type="Proteomes" id="UP001589707">
    <property type="component" value="Unassembled WGS sequence"/>
</dbReference>
<feature type="transmembrane region" description="Helical" evidence="2">
    <location>
        <begin position="40"/>
        <end position="68"/>
    </location>
</feature>
<organism evidence="4 5">
    <name type="scientific">Brevibacterium otitidis</name>
    <dbReference type="NCBI Taxonomy" id="53364"/>
    <lineage>
        <taxon>Bacteria</taxon>
        <taxon>Bacillati</taxon>
        <taxon>Actinomycetota</taxon>
        <taxon>Actinomycetes</taxon>
        <taxon>Micrococcales</taxon>
        <taxon>Brevibacteriaceae</taxon>
        <taxon>Brevibacterium</taxon>
    </lineage>
</organism>
<keyword evidence="2" id="KW-0812">Transmembrane</keyword>
<sequence length="294" mass="30284">MYYWLMGSLSLAHIAVTVWLLSSAVELLEALGHGDIGAALVLVIAGAAVLAGIRLTCATILSALAHAARLLGPAAARRCAAAAIAISPARFRRAVAASVAGAILTGSGFATAAAAAPSPSWPSRTAEADVSAPASPGWPTRSPDAEADAPTSPGWPTRSPDADDDGPTSPNWPTSPAASPTSAPPQSPEDTDADTTPSAESSPSTDDAPVRQKDSVQQKKPQDEPEEEQRLSDDEPEIITVEAGESLWSIAAEHSDTTDVEQLSARVEAIHEANRSVIGADPNLIMPGQRLEMP</sequence>
<dbReference type="SMART" id="SM00257">
    <property type="entry name" value="LysM"/>
    <property type="match status" value="1"/>
</dbReference>
<evidence type="ECO:0000256" key="2">
    <source>
        <dbReference type="SAM" id="Phobius"/>
    </source>
</evidence>
<feature type="domain" description="LysM" evidence="3">
    <location>
        <begin position="237"/>
        <end position="293"/>
    </location>
</feature>
<dbReference type="CDD" id="cd00118">
    <property type="entry name" value="LysM"/>
    <property type="match status" value="1"/>
</dbReference>
<dbReference type="EMBL" id="JBHMAU010000131">
    <property type="protein sequence ID" value="MFB9777837.1"/>
    <property type="molecule type" value="Genomic_DNA"/>
</dbReference>
<evidence type="ECO:0000313" key="5">
    <source>
        <dbReference type="Proteomes" id="UP001589707"/>
    </source>
</evidence>
<dbReference type="Gene3D" id="3.10.350.10">
    <property type="entry name" value="LysM domain"/>
    <property type="match status" value="1"/>
</dbReference>
<keyword evidence="5" id="KW-1185">Reference proteome</keyword>
<feature type="compositionally biased region" description="Low complexity" evidence="1">
    <location>
        <begin position="114"/>
        <end position="125"/>
    </location>
</feature>
<feature type="compositionally biased region" description="Low complexity" evidence="1">
    <location>
        <begin position="167"/>
        <end position="181"/>
    </location>
</feature>
<accession>A0ABV5X5X3</accession>
<proteinExistence type="predicted"/>
<dbReference type="Pfam" id="PF01476">
    <property type="entry name" value="LysM"/>
    <property type="match status" value="1"/>
</dbReference>
<gene>
    <name evidence="4" type="ORF">ACFFN1_15790</name>
</gene>
<name>A0ABV5X5X3_9MICO</name>